<reference evidence="1" key="1">
    <citation type="submission" date="2023-07" db="EMBL/GenBank/DDBJ databases">
        <title>draft genome sequence of fig (Ficus carica).</title>
        <authorList>
            <person name="Takahashi T."/>
            <person name="Nishimura K."/>
        </authorList>
    </citation>
    <scope>NUCLEOTIDE SEQUENCE</scope>
</reference>
<proteinExistence type="predicted"/>
<evidence type="ECO:0000313" key="1">
    <source>
        <dbReference type="EMBL" id="GMN33965.1"/>
    </source>
</evidence>
<dbReference type="Proteomes" id="UP001187192">
    <property type="component" value="Unassembled WGS sequence"/>
</dbReference>
<organism evidence="1 2">
    <name type="scientific">Ficus carica</name>
    <name type="common">Common fig</name>
    <dbReference type="NCBI Taxonomy" id="3494"/>
    <lineage>
        <taxon>Eukaryota</taxon>
        <taxon>Viridiplantae</taxon>
        <taxon>Streptophyta</taxon>
        <taxon>Embryophyta</taxon>
        <taxon>Tracheophyta</taxon>
        <taxon>Spermatophyta</taxon>
        <taxon>Magnoliopsida</taxon>
        <taxon>eudicotyledons</taxon>
        <taxon>Gunneridae</taxon>
        <taxon>Pentapetalae</taxon>
        <taxon>rosids</taxon>
        <taxon>fabids</taxon>
        <taxon>Rosales</taxon>
        <taxon>Moraceae</taxon>
        <taxon>Ficeae</taxon>
        <taxon>Ficus</taxon>
    </lineage>
</organism>
<protein>
    <submittedName>
        <fullName evidence="1">Uncharacterized protein</fullName>
    </submittedName>
</protein>
<accession>A0AA87ZJ87</accession>
<name>A0AA87ZJ87_FICCA</name>
<comment type="caution">
    <text evidence="1">The sequence shown here is derived from an EMBL/GenBank/DDBJ whole genome shotgun (WGS) entry which is preliminary data.</text>
</comment>
<keyword evidence="2" id="KW-1185">Reference proteome</keyword>
<dbReference type="AlphaFoldDB" id="A0AA87ZJ87"/>
<gene>
    <name evidence="1" type="ORF">TIFTF001_004442</name>
</gene>
<evidence type="ECO:0000313" key="2">
    <source>
        <dbReference type="Proteomes" id="UP001187192"/>
    </source>
</evidence>
<sequence>MFGWRDRWKGGEWWRERDGRRTPIHCLVSKEEMREMRSGGRLCFYGPAILHHSINVMILRLARYHSGGWSQVTTAEEIGLSRDHCNLDDVNREVVSRGGDRVSRSIASCNGHGGSLTIPAVVSLTPSSSVTVSFPAARWFGENSPDLGIWQRSWKTSRARDGDGL</sequence>
<dbReference type="EMBL" id="BTGU01000004">
    <property type="protein sequence ID" value="GMN33965.1"/>
    <property type="molecule type" value="Genomic_DNA"/>
</dbReference>